<dbReference type="PROSITE" id="PS51762">
    <property type="entry name" value="GH16_2"/>
    <property type="match status" value="1"/>
</dbReference>
<dbReference type="Pfam" id="PF00722">
    <property type="entry name" value="Glyco_hydro_16"/>
    <property type="match status" value="1"/>
</dbReference>
<dbReference type="EMBL" id="JAENRR010000057">
    <property type="protein sequence ID" value="MBK3519219.1"/>
    <property type="molecule type" value="Genomic_DNA"/>
</dbReference>
<evidence type="ECO:0000313" key="3">
    <source>
        <dbReference type="EMBL" id="MBK3519219.1"/>
    </source>
</evidence>
<reference evidence="3 4" key="1">
    <citation type="submission" date="2021-01" db="EMBL/GenBank/DDBJ databases">
        <title>Carboxyliciviraga sp.nov., isolated from coastal sediments.</title>
        <authorList>
            <person name="Lu D."/>
            <person name="Zhang T."/>
        </authorList>
    </citation>
    <scope>NUCLEOTIDE SEQUENCE [LARGE SCALE GENOMIC DNA]</scope>
    <source>
        <strain evidence="3 4">N1Y132</strain>
    </source>
</reference>
<protein>
    <submittedName>
        <fullName evidence="3">Family 16 glycosylhydrolase</fullName>
    </submittedName>
</protein>
<keyword evidence="4" id="KW-1185">Reference proteome</keyword>
<dbReference type="InterPro" id="IPR013320">
    <property type="entry name" value="ConA-like_dom_sf"/>
</dbReference>
<dbReference type="SUPFAM" id="SSF49899">
    <property type="entry name" value="Concanavalin A-like lectins/glucanases"/>
    <property type="match status" value="1"/>
</dbReference>
<dbReference type="Gene3D" id="2.60.120.200">
    <property type="match status" value="1"/>
</dbReference>
<evidence type="ECO:0000259" key="2">
    <source>
        <dbReference type="PROSITE" id="PS51762"/>
    </source>
</evidence>
<proteinExistence type="inferred from homology"/>
<dbReference type="RefSeq" id="WP_200466440.1">
    <property type="nucleotide sequence ID" value="NZ_JAENRR010000057.1"/>
</dbReference>
<dbReference type="InterPro" id="IPR000757">
    <property type="entry name" value="Beta-glucanase-like"/>
</dbReference>
<accession>A0ABS1HNF5</accession>
<dbReference type="Proteomes" id="UP000605676">
    <property type="component" value="Unassembled WGS sequence"/>
</dbReference>
<dbReference type="CDD" id="cd00413">
    <property type="entry name" value="Glyco_hydrolase_16"/>
    <property type="match status" value="1"/>
</dbReference>
<comment type="similarity">
    <text evidence="1">Belongs to the glycosyl hydrolase 16 family.</text>
</comment>
<feature type="domain" description="GH16" evidence="2">
    <location>
        <begin position="217"/>
        <end position="479"/>
    </location>
</feature>
<sequence>MALFASSKYPKTAKYEADQKKLIADSARFTSYLGSDELKRVKELEILINSSDFKKKVDKLKNEKFKDTTEYRQLKKFQEQKKSSEFKKYFKFQASGMPERLKQIENSPKRDELSQLSELIRSSEFLSEKKQKGFKKTESYKKLKQFKTLSKDADIKLYNKQIKSAAYKNFLNIHDSERLKTYHGLEQEVTSEKFIEFKNWMEDKKKFHKSEEYSLIQEYNNLLKSPDYIWYVKTEKNNSFDLINKWELCFEDEFNSNQLDKNKWITGYYWGKALLNKTYVLENEKQFFNDNNISIDGSGASINTKNEETKGLVWDTQRGFMPKDFKYTSGIISTGQSHRQLYGKIEAKVKIQHSRPVSSAFWMVGESMAPQIDIFRFESKNAKTFKSGLQLLNGKGVELHSKDIKGANFESDYFVYSMEWSKNKIIWYINGVKVNEQNNNIPNQPMYLVFSSHITQEIDTLKSPASINVKWVKCYQKKK</sequence>
<dbReference type="PANTHER" id="PTHR10963">
    <property type="entry name" value="GLYCOSYL HYDROLASE-RELATED"/>
    <property type="match status" value="1"/>
</dbReference>
<evidence type="ECO:0000256" key="1">
    <source>
        <dbReference type="ARBA" id="ARBA00006865"/>
    </source>
</evidence>
<dbReference type="PANTHER" id="PTHR10963:SF55">
    <property type="entry name" value="GLYCOSIDE HYDROLASE FAMILY 16 PROTEIN"/>
    <property type="match status" value="1"/>
</dbReference>
<gene>
    <name evidence="3" type="ORF">JIV24_17855</name>
</gene>
<evidence type="ECO:0000313" key="4">
    <source>
        <dbReference type="Proteomes" id="UP000605676"/>
    </source>
</evidence>
<dbReference type="InterPro" id="IPR050546">
    <property type="entry name" value="Glycosyl_Hydrlase_16"/>
</dbReference>
<organism evidence="3 4">
    <name type="scientific">Carboxylicivirga marina</name>
    <dbReference type="NCBI Taxonomy" id="2800988"/>
    <lineage>
        <taxon>Bacteria</taxon>
        <taxon>Pseudomonadati</taxon>
        <taxon>Bacteroidota</taxon>
        <taxon>Bacteroidia</taxon>
        <taxon>Marinilabiliales</taxon>
        <taxon>Marinilabiliaceae</taxon>
        <taxon>Carboxylicivirga</taxon>
    </lineage>
</organism>
<comment type="caution">
    <text evidence="3">The sequence shown here is derived from an EMBL/GenBank/DDBJ whole genome shotgun (WGS) entry which is preliminary data.</text>
</comment>
<name>A0ABS1HNF5_9BACT</name>